<evidence type="ECO:0008006" key="3">
    <source>
        <dbReference type="Google" id="ProtNLM"/>
    </source>
</evidence>
<evidence type="ECO:0000256" key="1">
    <source>
        <dbReference type="ARBA" id="ARBA00010169"/>
    </source>
</evidence>
<gene>
    <name evidence="2" type="ORF">MNBD_NITROSPIRAE02-772</name>
</gene>
<dbReference type="EMBL" id="UOGH01000007">
    <property type="protein sequence ID" value="VAX26700.1"/>
    <property type="molecule type" value="Genomic_DNA"/>
</dbReference>
<dbReference type="InterPro" id="IPR011322">
    <property type="entry name" value="N-reg_PII-like_a/b"/>
</dbReference>
<accession>A0A3B1CVL8</accession>
<protein>
    <recommendedName>
        <fullName evidence="3">Periplasmic divalent cation tolerance protein CutA</fullName>
    </recommendedName>
</protein>
<dbReference type="GO" id="GO:0005507">
    <property type="term" value="F:copper ion binding"/>
    <property type="evidence" value="ECO:0007669"/>
    <property type="project" value="TreeGrafter"/>
</dbReference>
<dbReference type="Pfam" id="PF03091">
    <property type="entry name" value="CutA1"/>
    <property type="match status" value="1"/>
</dbReference>
<organism evidence="2">
    <name type="scientific">hydrothermal vent metagenome</name>
    <dbReference type="NCBI Taxonomy" id="652676"/>
    <lineage>
        <taxon>unclassified sequences</taxon>
        <taxon>metagenomes</taxon>
        <taxon>ecological metagenomes</taxon>
    </lineage>
</organism>
<dbReference type="PANTHER" id="PTHR23419:SF8">
    <property type="entry name" value="FI09726P"/>
    <property type="match status" value="1"/>
</dbReference>
<evidence type="ECO:0000313" key="2">
    <source>
        <dbReference type="EMBL" id="VAX26700.1"/>
    </source>
</evidence>
<sequence>MEYAVVFITAPDEEEAVRIARTIVEERLAGCVNIVKGIRSIYSWEGKVEDEHEVLMVVKTRRDIFTVLEKRVKELHSYSVPEIILLPIMEGSPEYLEWLKHQLTS</sequence>
<dbReference type="PANTHER" id="PTHR23419">
    <property type="entry name" value="DIVALENT CATION TOLERANCE CUTA-RELATED"/>
    <property type="match status" value="1"/>
</dbReference>
<dbReference type="GO" id="GO:0010038">
    <property type="term" value="P:response to metal ion"/>
    <property type="evidence" value="ECO:0007669"/>
    <property type="project" value="InterPro"/>
</dbReference>
<proteinExistence type="inferred from homology"/>
<dbReference type="InterPro" id="IPR004323">
    <property type="entry name" value="Ion_tolerance_CutA"/>
</dbReference>
<dbReference type="Gene3D" id="3.30.70.120">
    <property type="match status" value="1"/>
</dbReference>
<reference evidence="2" key="1">
    <citation type="submission" date="2018-06" db="EMBL/GenBank/DDBJ databases">
        <authorList>
            <person name="Zhirakovskaya E."/>
        </authorList>
    </citation>
    <scope>NUCLEOTIDE SEQUENCE</scope>
</reference>
<dbReference type="SUPFAM" id="SSF54913">
    <property type="entry name" value="GlnB-like"/>
    <property type="match status" value="1"/>
</dbReference>
<name>A0A3B1CVL8_9ZZZZ</name>
<comment type="similarity">
    <text evidence="1">Belongs to the CutA family.</text>
</comment>
<dbReference type="AlphaFoldDB" id="A0A3B1CVL8"/>
<dbReference type="InterPro" id="IPR015867">
    <property type="entry name" value="N-reg_PII/ATP_PRibTrfase_C"/>
</dbReference>